<gene>
    <name evidence="1" type="ORF">L596_023190</name>
</gene>
<sequence length="104" mass="11825">MGGFKPLIEQSLYQDVSSHTASIFEAMRQAGKTLKLKLSHFVLHLMVLFSTLTNLEKWSFTKLTDLYRSSLEENTCISKNRQNHRIGIPTKSGVSGFEKCKTED</sequence>
<comment type="caution">
    <text evidence="1">The sequence shown here is derived from an EMBL/GenBank/DDBJ whole genome shotgun (WGS) entry which is preliminary data.</text>
</comment>
<evidence type="ECO:0000313" key="2">
    <source>
        <dbReference type="Proteomes" id="UP000298663"/>
    </source>
</evidence>
<reference evidence="1 2" key="1">
    <citation type="journal article" date="2015" name="Genome Biol.">
        <title>Comparative genomics of Steinernema reveals deeply conserved gene regulatory networks.</title>
        <authorList>
            <person name="Dillman A.R."/>
            <person name="Macchietto M."/>
            <person name="Porter C.F."/>
            <person name="Rogers A."/>
            <person name="Williams B."/>
            <person name="Antoshechkin I."/>
            <person name="Lee M.M."/>
            <person name="Goodwin Z."/>
            <person name="Lu X."/>
            <person name="Lewis E.E."/>
            <person name="Goodrich-Blair H."/>
            <person name="Stock S.P."/>
            <person name="Adams B.J."/>
            <person name="Sternberg P.W."/>
            <person name="Mortazavi A."/>
        </authorList>
    </citation>
    <scope>NUCLEOTIDE SEQUENCE [LARGE SCALE GENOMIC DNA]</scope>
    <source>
        <strain evidence="1 2">ALL</strain>
    </source>
</reference>
<evidence type="ECO:0000313" key="1">
    <source>
        <dbReference type="EMBL" id="TKR66970.1"/>
    </source>
</evidence>
<reference evidence="1 2" key="2">
    <citation type="journal article" date="2019" name="G3 (Bethesda)">
        <title>Hybrid Assembly of the Genome of the Entomopathogenic Nematode Steinernema carpocapsae Identifies the X-Chromosome.</title>
        <authorList>
            <person name="Serra L."/>
            <person name="Macchietto M."/>
            <person name="Macias-Munoz A."/>
            <person name="McGill C.J."/>
            <person name="Rodriguez I.M."/>
            <person name="Rodriguez B."/>
            <person name="Murad R."/>
            <person name="Mortazavi A."/>
        </authorList>
    </citation>
    <scope>NUCLEOTIDE SEQUENCE [LARGE SCALE GENOMIC DNA]</scope>
    <source>
        <strain evidence="1 2">ALL</strain>
    </source>
</reference>
<keyword evidence="2" id="KW-1185">Reference proteome</keyword>
<organism evidence="1 2">
    <name type="scientific">Steinernema carpocapsae</name>
    <name type="common">Entomopathogenic nematode</name>
    <dbReference type="NCBI Taxonomy" id="34508"/>
    <lineage>
        <taxon>Eukaryota</taxon>
        <taxon>Metazoa</taxon>
        <taxon>Ecdysozoa</taxon>
        <taxon>Nematoda</taxon>
        <taxon>Chromadorea</taxon>
        <taxon>Rhabditida</taxon>
        <taxon>Tylenchina</taxon>
        <taxon>Panagrolaimomorpha</taxon>
        <taxon>Strongyloidoidea</taxon>
        <taxon>Steinernematidae</taxon>
        <taxon>Steinernema</taxon>
    </lineage>
</organism>
<protein>
    <submittedName>
        <fullName evidence="1">Uncharacterized protein</fullName>
    </submittedName>
</protein>
<dbReference type="AlphaFoldDB" id="A0A4U5MCX6"/>
<dbReference type="Proteomes" id="UP000298663">
    <property type="component" value="Unassembled WGS sequence"/>
</dbReference>
<proteinExistence type="predicted"/>
<dbReference type="EMBL" id="AZBU02000008">
    <property type="protein sequence ID" value="TKR66970.1"/>
    <property type="molecule type" value="Genomic_DNA"/>
</dbReference>
<accession>A0A4U5MCX6</accession>
<name>A0A4U5MCX6_STECR</name>